<dbReference type="Pfam" id="PF04964">
    <property type="entry name" value="Flp_Fap"/>
    <property type="match status" value="1"/>
</dbReference>
<evidence type="ECO:0000313" key="3">
    <source>
        <dbReference type="Proteomes" id="UP001139104"/>
    </source>
</evidence>
<dbReference type="InterPro" id="IPR007047">
    <property type="entry name" value="Flp_Fap"/>
</dbReference>
<gene>
    <name evidence="2" type="ORF">K2U94_09830</name>
</gene>
<comment type="caution">
    <text evidence="2">The sequence shown here is derived from an EMBL/GenBank/DDBJ whole genome shotgun (WGS) entry which is preliminary data.</text>
</comment>
<dbReference type="Proteomes" id="UP001139104">
    <property type="component" value="Unassembled WGS sequence"/>
</dbReference>
<evidence type="ECO:0000256" key="1">
    <source>
        <dbReference type="SAM" id="Phobius"/>
    </source>
</evidence>
<dbReference type="PROSITE" id="PS51257">
    <property type="entry name" value="PROKAR_LIPOPROTEIN"/>
    <property type="match status" value="1"/>
</dbReference>
<proteinExistence type="predicted"/>
<evidence type="ECO:0000313" key="2">
    <source>
        <dbReference type="EMBL" id="MCI4683062.1"/>
    </source>
</evidence>
<organism evidence="2 3">
    <name type="scientific">Candidatus Rhodoblastus alkanivorans</name>
    <dbReference type="NCBI Taxonomy" id="2954117"/>
    <lineage>
        <taxon>Bacteria</taxon>
        <taxon>Pseudomonadati</taxon>
        <taxon>Pseudomonadota</taxon>
        <taxon>Alphaproteobacteria</taxon>
        <taxon>Hyphomicrobiales</taxon>
        <taxon>Rhodoblastaceae</taxon>
        <taxon>Rhodoblastus</taxon>
    </lineage>
</organism>
<protein>
    <submittedName>
        <fullName evidence="2">Flp family type IVb pilin</fullName>
    </submittedName>
</protein>
<feature type="transmembrane region" description="Helical" evidence="1">
    <location>
        <begin position="20"/>
        <end position="42"/>
    </location>
</feature>
<reference evidence="2" key="1">
    <citation type="journal article" date="2022" name="ISME J.">
        <title>Identification of active gaseous-alkane degraders at natural gas seeps.</title>
        <authorList>
            <person name="Farhan Ul Haque M."/>
            <person name="Hernandez M."/>
            <person name="Crombie A.T."/>
            <person name="Murrell J.C."/>
        </authorList>
    </citation>
    <scope>NUCLEOTIDE SEQUENCE</scope>
    <source>
        <strain evidence="2">PC2</strain>
    </source>
</reference>
<keyword evidence="1" id="KW-0472">Membrane</keyword>
<dbReference type="RefSeq" id="WP_243067034.1">
    <property type="nucleotide sequence ID" value="NZ_JAIVFK010000012.1"/>
</dbReference>
<accession>A0ABS9Z8V4</accession>
<sequence length="55" mass="5652">MRKLILEFLGAKSGATSIEYAFIASLIAVACVAAMGIVGTSLTTKFTSVANDLAN</sequence>
<keyword evidence="1" id="KW-1133">Transmembrane helix</keyword>
<name>A0ABS9Z8V4_9HYPH</name>
<keyword evidence="1" id="KW-0812">Transmembrane</keyword>
<dbReference type="EMBL" id="JAIVFP010000001">
    <property type="protein sequence ID" value="MCI4683062.1"/>
    <property type="molecule type" value="Genomic_DNA"/>
</dbReference>
<keyword evidence="3" id="KW-1185">Reference proteome</keyword>